<protein>
    <submittedName>
        <fullName evidence="3">Uncharacterized protein</fullName>
    </submittedName>
</protein>
<dbReference type="EMBL" id="SODL02000002">
    <property type="protein sequence ID" value="MCP2367447.1"/>
    <property type="molecule type" value="Genomic_DNA"/>
</dbReference>
<dbReference type="RefSeq" id="WP_092668226.1">
    <property type="nucleotide sequence ID" value="NZ_BMDN01000002.1"/>
</dbReference>
<organism evidence="3 4">
    <name type="scientific">Agromyces flavus</name>
    <dbReference type="NCBI Taxonomy" id="589382"/>
    <lineage>
        <taxon>Bacteria</taxon>
        <taxon>Bacillati</taxon>
        <taxon>Actinomycetota</taxon>
        <taxon>Actinomycetes</taxon>
        <taxon>Micrococcales</taxon>
        <taxon>Microbacteriaceae</taxon>
        <taxon>Agromyces</taxon>
    </lineage>
</organism>
<keyword evidence="5" id="KW-1185">Reference proteome</keyword>
<dbReference type="STRING" id="589382.SAMN04489721_0012"/>
<dbReference type="EMBL" id="LT629755">
    <property type="protein sequence ID" value="SDR70049.1"/>
    <property type="molecule type" value="Genomic_DNA"/>
</dbReference>
<reference evidence="3" key="1">
    <citation type="submission" date="2016-10" db="EMBL/GenBank/DDBJ databases">
        <authorList>
            <person name="de Groot N.N."/>
        </authorList>
    </citation>
    <scope>NUCLEOTIDE SEQUENCE [LARGE SCALE GENOMIC DNA]</scope>
    <source>
        <strain evidence="3">CPCC 202695</strain>
    </source>
</reference>
<gene>
    <name evidence="2" type="ORF">BCL57_001601</name>
    <name evidence="3" type="ORF">SAMN04489721_0012</name>
</gene>
<sequence length="62" mass="6784">MSSFTDPVDEPMRQERGFPIDTDDVSANEDAPLDQEANEDAIDSAEADRRAAEEGTIGDDRV</sequence>
<dbReference type="AlphaFoldDB" id="A0A1H1L846"/>
<proteinExistence type="predicted"/>
<evidence type="ECO:0000313" key="3">
    <source>
        <dbReference type="EMBL" id="SDR70049.1"/>
    </source>
</evidence>
<reference evidence="2" key="3">
    <citation type="submission" date="2022-06" db="EMBL/GenBank/DDBJ databases">
        <title>Genomic Encyclopedia of Type Strains, Phase III (KMG-III): the genomes of soil and plant-associated and newly described type strains.</title>
        <authorList>
            <person name="Whitman W."/>
        </authorList>
    </citation>
    <scope>NUCLEOTIDE SEQUENCE</scope>
    <source>
        <strain evidence="2">CPCC 202695</strain>
    </source>
</reference>
<evidence type="ECO:0000313" key="4">
    <source>
        <dbReference type="Proteomes" id="UP000199482"/>
    </source>
</evidence>
<feature type="compositionally biased region" description="Basic and acidic residues" evidence="1">
    <location>
        <begin position="46"/>
        <end position="62"/>
    </location>
</feature>
<feature type="region of interest" description="Disordered" evidence="1">
    <location>
        <begin position="1"/>
        <end position="62"/>
    </location>
</feature>
<evidence type="ECO:0000313" key="5">
    <source>
        <dbReference type="Proteomes" id="UP000893823"/>
    </source>
</evidence>
<dbReference type="Proteomes" id="UP000893823">
    <property type="component" value="Unassembled WGS sequence"/>
</dbReference>
<feature type="compositionally biased region" description="Acidic residues" evidence="1">
    <location>
        <begin position="21"/>
        <end position="45"/>
    </location>
</feature>
<dbReference type="Proteomes" id="UP000199482">
    <property type="component" value="Chromosome I"/>
</dbReference>
<accession>A0A1H1L846</accession>
<name>A0A1H1L846_9MICO</name>
<reference evidence="4" key="2">
    <citation type="submission" date="2016-10" db="EMBL/GenBank/DDBJ databases">
        <authorList>
            <person name="Varghese N."/>
            <person name="Submissions S."/>
        </authorList>
    </citation>
    <scope>NUCLEOTIDE SEQUENCE [LARGE SCALE GENOMIC DNA]</scope>
    <source>
        <strain evidence="4">CPCC 202695</strain>
    </source>
</reference>
<evidence type="ECO:0000256" key="1">
    <source>
        <dbReference type="SAM" id="MobiDB-lite"/>
    </source>
</evidence>
<evidence type="ECO:0000313" key="2">
    <source>
        <dbReference type="EMBL" id="MCP2367447.1"/>
    </source>
</evidence>